<dbReference type="Proteomes" id="UP001597533">
    <property type="component" value="Unassembled WGS sequence"/>
</dbReference>
<gene>
    <name evidence="1" type="ORF">ACFS5M_09830</name>
</gene>
<evidence type="ECO:0000313" key="1">
    <source>
        <dbReference type="EMBL" id="MFD2823970.1"/>
    </source>
</evidence>
<comment type="caution">
    <text evidence="1">The sequence shown here is derived from an EMBL/GenBank/DDBJ whole genome shotgun (WGS) entry which is preliminary data.</text>
</comment>
<proteinExistence type="predicted"/>
<accession>A0ABW5WPW3</accession>
<protein>
    <submittedName>
        <fullName evidence="1">Insecticidal toxin complex protein</fullName>
    </submittedName>
</protein>
<reference evidence="2" key="1">
    <citation type="journal article" date="2019" name="Int. J. Syst. Evol. Microbiol.">
        <title>The Global Catalogue of Microorganisms (GCM) 10K type strain sequencing project: providing services to taxonomists for standard genome sequencing and annotation.</title>
        <authorList>
            <consortium name="The Broad Institute Genomics Platform"/>
            <consortium name="The Broad Institute Genome Sequencing Center for Infectious Disease"/>
            <person name="Wu L."/>
            <person name="Ma J."/>
        </authorList>
    </citation>
    <scope>NUCLEOTIDE SEQUENCE [LARGE SCALE GENOMIC DNA]</scope>
    <source>
        <strain evidence="2">KCTC 32141</strain>
    </source>
</reference>
<name>A0ABW5WPW3_9FLAO</name>
<organism evidence="1 2">
    <name type="scientific">Lacinutrix iliipiscaria</name>
    <dbReference type="NCBI Taxonomy" id="1230532"/>
    <lineage>
        <taxon>Bacteria</taxon>
        <taxon>Pseudomonadati</taxon>
        <taxon>Bacteroidota</taxon>
        <taxon>Flavobacteriia</taxon>
        <taxon>Flavobacteriales</taxon>
        <taxon>Flavobacteriaceae</taxon>
        <taxon>Lacinutrix</taxon>
    </lineage>
</organism>
<evidence type="ECO:0000313" key="2">
    <source>
        <dbReference type="Proteomes" id="UP001597533"/>
    </source>
</evidence>
<dbReference type="RefSeq" id="WP_183489641.1">
    <property type="nucleotide sequence ID" value="NZ_JBHUOV010000005.1"/>
</dbReference>
<keyword evidence="2" id="KW-1185">Reference proteome</keyword>
<dbReference type="EMBL" id="JBHUOV010000005">
    <property type="protein sequence ID" value="MFD2823970.1"/>
    <property type="molecule type" value="Genomic_DNA"/>
</dbReference>
<sequence>MKQLLFVFICTIHFSAFSKEWKSLQQFQKETKQIALSQKDWLKSDRKQNTIVWQKANAYNLNHHHPEEYITIKQRRDFYAWFYTHLNLKGYEVIWPKMAHFISNKLRLIKAFPYNIFTNKSIKNYAYQGSETVFNQAFNELRLLYNSKDVIKGEIAQHWDEYMLYKEQYEWLEQIYQSIDSKSLKTIERMAKGKGFYGLMVDKSIRFKGDISNPEARYKYAIQSLRDYCKNTYK</sequence>